<sequence length="61" mass="6435">MSPLSQMSALSQMIDTHHQMLLRGAAGLTPESSAAIYLEPAGRGTSTARTRTDAPAPGLRR</sequence>
<gene>
    <name evidence="2" type="ORF">GOACH_04_02160</name>
</gene>
<dbReference type="AlphaFoldDB" id="L7KG03"/>
<evidence type="ECO:0000313" key="3">
    <source>
        <dbReference type="Proteomes" id="UP000010988"/>
    </source>
</evidence>
<dbReference type="Proteomes" id="UP000010988">
    <property type="component" value="Unassembled WGS sequence"/>
</dbReference>
<dbReference type="RefSeq" id="WP_005171919.1">
    <property type="nucleotide sequence ID" value="NZ_BANR01000004.1"/>
</dbReference>
<keyword evidence="3" id="KW-1185">Reference proteome</keyword>
<comment type="caution">
    <text evidence="2">The sequence shown here is derived from an EMBL/GenBank/DDBJ whole genome shotgun (WGS) entry which is preliminary data.</text>
</comment>
<proteinExistence type="predicted"/>
<accession>L7KG03</accession>
<dbReference type="OrthoDB" id="4382128at2"/>
<dbReference type="STRING" id="1220583.GOACH_04_02160"/>
<feature type="region of interest" description="Disordered" evidence="1">
    <location>
        <begin position="39"/>
        <end position="61"/>
    </location>
</feature>
<organism evidence="2 3">
    <name type="scientific">Gordonia aichiensis NBRC 108223</name>
    <dbReference type="NCBI Taxonomy" id="1220583"/>
    <lineage>
        <taxon>Bacteria</taxon>
        <taxon>Bacillati</taxon>
        <taxon>Actinomycetota</taxon>
        <taxon>Actinomycetes</taxon>
        <taxon>Mycobacteriales</taxon>
        <taxon>Gordoniaceae</taxon>
        <taxon>Gordonia</taxon>
    </lineage>
</organism>
<dbReference type="EMBL" id="BANR01000004">
    <property type="protein sequence ID" value="GAC47820.1"/>
    <property type="molecule type" value="Genomic_DNA"/>
</dbReference>
<evidence type="ECO:0000313" key="2">
    <source>
        <dbReference type="EMBL" id="GAC47820.1"/>
    </source>
</evidence>
<name>L7KG03_9ACTN</name>
<dbReference type="eggNOG" id="ENOG5031WAB">
    <property type="taxonomic scope" value="Bacteria"/>
</dbReference>
<protein>
    <submittedName>
        <fullName evidence="2">Uncharacterized protein</fullName>
    </submittedName>
</protein>
<evidence type="ECO:0000256" key="1">
    <source>
        <dbReference type="SAM" id="MobiDB-lite"/>
    </source>
</evidence>
<reference evidence="2 3" key="1">
    <citation type="submission" date="2012-12" db="EMBL/GenBank/DDBJ databases">
        <title>Whole genome shotgun sequence of Gordonia aichiensis NBRC 108223.</title>
        <authorList>
            <person name="Isaki-Nakamura S."/>
            <person name="Hosoyama A."/>
            <person name="Tsuchikane K."/>
            <person name="Ando Y."/>
            <person name="Baba S."/>
            <person name="Ohji S."/>
            <person name="Hamada M."/>
            <person name="Tamura T."/>
            <person name="Yamazoe A."/>
            <person name="Yamazaki S."/>
            <person name="Fujita N."/>
        </authorList>
    </citation>
    <scope>NUCLEOTIDE SEQUENCE [LARGE SCALE GENOMIC DNA]</scope>
    <source>
        <strain evidence="2 3">NBRC 108223</strain>
    </source>
</reference>